<keyword evidence="7" id="KW-0472">Membrane</keyword>
<accession>A0ABQ9F326</accession>
<sequence length="1466" mass="160897">MGMTTRPSYIYQTAYLDTNTVVFKNIGKLANTGVDMITNISVKVEGLGGPLTSATVNFTGQPHQNLLTSLSPNQEVIFDLSLNATGPLRGTIAIVFTSTGGTTTLMRVIVALNIRKPVLNLDPPSWSGSVVRGTQKNFEMKITNLGEVAATDVRLALSNDKRLSVVSFSVVGTPTASDNMIINPNETAVLSVTVTTAKDEPLGEMRGRFGLNTKTTSKYIYYHFFITSIQIMNLSVRVEDEYTYFAPGKPLLAGATVKLSNPRRRYSMELLTTNDTEVTFEDIYEDRYNLHVSAPSHSSYQAVIITKFDKNITTVFLERIAVTYTWTVTPTTIQDKYVITMESTFETQVPMPVVTIKPAKVNTIPYEEGRLDRMEFEITNHGLIRADNLRFSLPNHPYLIFTQTIPNIGSLAANSSMIVPLSVKLKSRKRRNAAAAAFCGLMLLYDFNCGGTRTKGLDVTMTRETPGRPPMPCGLTSSGGGGSTRGPYTGVSGIGGTSATGSGSAVSYNPVTPMSCDCAKTLIQTCTLSFHPIVGCAFATADLAMSDSFFGFLSNALNFAFSCIIGVFCTLCGYAWTIANCIWEASDTCASGSRRRRDVSSALIDQMFEAARPMNNYLSILTEVFGDDRMHNIDEYDWYQIFKSVISDNSEQGVVLTTSEVMQVLATVNKTTNKEIVQKFLHRWNNTASALNNGTLGSADTSKNIMSKTLLDPKFEKFVLDTEASKKKGYDSIFDFFDHSLNAYKANEKLQSKEDGVCAKVRVRIVQELVLTRDAFNAKLEIENGEESDLEDIKVTIDIRQTYGSGDPALVGITGVDGSGRLRRSVSGTAEWLIVPYSTAAIKDDTLYDVGGRLTYRVGSSNFSLSLLPDTITVKPNPSLIVHYFHEKYVQGDDPMTQNIVEPIVPFSLSVMVANTGYGVARAMKITSAQPEIIENEKGLLISFRIIGAQLGKDPITPSLTVTFGDIDPFETKNARWLLTSTLKGTFYNYSATFENINPLGDPQLSLLDDLGYHELLHLVRIEGDSDDGLDDYLVNDIIDETDMPDRLYDSSNGTIYYNVSVTNVTHFRQHSFEQRGHKNYTYIRLLTEVKQEGWFYLRVINNITKTPILSGPKLLSVVNIRENGDQINVLVGKNAWITTHIGDEYYFHLLDKNQNKSANMSYELIFGPVNMYAPRFDKDVYTVYTDLMSSIGSVILTINASDVDRDNITYLIQGSAGYFNLNSNTGTLTLAKVFSAVTKMKFNITAVDNGIPSKSTNVSVILNIFSGNQSTTTTSSTTRVISDKTDISSTSTTSKESSTMPTITNRTTVTSFNGTDSTSPDTVSQGVSSTLPITMTQGELSTSPSTVTQGELSTSPSSVTQGKSSTVSTSTTSNRTSASNGTTQTVTYTQTDESTSTLTSTDYNITEMANTTELAITTGKTTEKGISSAPSCKFNLYTGCWMLCLIYIYCFDEVSKMKKKKKKKN</sequence>
<dbReference type="Proteomes" id="UP001217089">
    <property type="component" value="Unassembled WGS sequence"/>
</dbReference>
<protein>
    <recommendedName>
        <fullName evidence="8">Cadherin domain-containing protein</fullName>
    </recommendedName>
</protein>
<evidence type="ECO:0000256" key="5">
    <source>
        <dbReference type="PROSITE-ProRule" id="PRU00043"/>
    </source>
</evidence>
<evidence type="ECO:0000313" key="9">
    <source>
        <dbReference type="EMBL" id="KAJ8311793.1"/>
    </source>
</evidence>
<feature type="compositionally biased region" description="Low complexity" evidence="6">
    <location>
        <begin position="1358"/>
        <end position="1385"/>
    </location>
</feature>
<proteinExistence type="predicted"/>
<evidence type="ECO:0000259" key="8">
    <source>
        <dbReference type="PROSITE" id="PS50268"/>
    </source>
</evidence>
<keyword evidence="5" id="KW-0106">Calcium</keyword>
<evidence type="ECO:0000256" key="3">
    <source>
        <dbReference type="ARBA" id="ARBA00022989"/>
    </source>
</evidence>
<comment type="subcellular location">
    <subcellularLocation>
        <location evidence="1">Membrane</location>
        <topology evidence="1">Single-pass membrane protein</topology>
    </subcellularLocation>
</comment>
<evidence type="ECO:0000256" key="7">
    <source>
        <dbReference type="SAM" id="Phobius"/>
    </source>
</evidence>
<keyword evidence="3 7" id="KW-1133">Transmembrane helix</keyword>
<feature type="region of interest" description="Disordered" evidence="6">
    <location>
        <begin position="1286"/>
        <end position="1385"/>
    </location>
</feature>
<evidence type="ECO:0000256" key="6">
    <source>
        <dbReference type="SAM" id="MobiDB-lite"/>
    </source>
</evidence>
<evidence type="ECO:0000256" key="4">
    <source>
        <dbReference type="ARBA" id="ARBA00023180"/>
    </source>
</evidence>
<comment type="caution">
    <text evidence="9">The sequence shown here is derived from an EMBL/GenBank/DDBJ whole genome shotgun (WGS) entry which is preliminary data.</text>
</comment>
<dbReference type="InterPro" id="IPR015919">
    <property type="entry name" value="Cadherin-like_sf"/>
</dbReference>
<evidence type="ECO:0000256" key="1">
    <source>
        <dbReference type="ARBA" id="ARBA00004167"/>
    </source>
</evidence>
<dbReference type="CDD" id="cd11304">
    <property type="entry name" value="Cadherin_repeat"/>
    <property type="match status" value="1"/>
</dbReference>
<feature type="compositionally biased region" description="Polar residues" evidence="6">
    <location>
        <begin position="1301"/>
        <end position="1357"/>
    </location>
</feature>
<keyword evidence="4" id="KW-0325">Glycoprotein</keyword>
<dbReference type="InterPro" id="IPR050174">
    <property type="entry name" value="Protocadherin/Cadherin-CA"/>
</dbReference>
<dbReference type="SMART" id="SM00112">
    <property type="entry name" value="CA"/>
    <property type="match status" value="1"/>
</dbReference>
<evidence type="ECO:0000313" key="10">
    <source>
        <dbReference type="Proteomes" id="UP001217089"/>
    </source>
</evidence>
<dbReference type="PANTHER" id="PTHR24028">
    <property type="entry name" value="CADHERIN-87A"/>
    <property type="match status" value="1"/>
</dbReference>
<name>A0ABQ9F326_TEGGR</name>
<dbReference type="EMBL" id="JARBDR010000490">
    <property type="protein sequence ID" value="KAJ8311793.1"/>
    <property type="molecule type" value="Genomic_DNA"/>
</dbReference>
<dbReference type="Gene3D" id="2.60.40.60">
    <property type="entry name" value="Cadherins"/>
    <property type="match status" value="1"/>
</dbReference>
<dbReference type="PANTHER" id="PTHR24028:SF328">
    <property type="entry name" value="CADHERIN-3"/>
    <property type="match status" value="1"/>
</dbReference>
<feature type="domain" description="Cadherin" evidence="8">
    <location>
        <begin position="1178"/>
        <end position="1275"/>
    </location>
</feature>
<feature type="transmembrane region" description="Helical" evidence="7">
    <location>
        <begin position="1435"/>
        <end position="1455"/>
    </location>
</feature>
<keyword evidence="10" id="KW-1185">Reference proteome</keyword>
<keyword evidence="2 7" id="KW-0812">Transmembrane</keyword>
<dbReference type="PROSITE" id="PS50268">
    <property type="entry name" value="CADHERIN_2"/>
    <property type="match status" value="1"/>
</dbReference>
<gene>
    <name evidence="9" type="ORF">KUTeg_010648</name>
</gene>
<evidence type="ECO:0000256" key="2">
    <source>
        <dbReference type="ARBA" id="ARBA00022692"/>
    </source>
</evidence>
<dbReference type="SUPFAM" id="SSF49313">
    <property type="entry name" value="Cadherin-like"/>
    <property type="match status" value="1"/>
</dbReference>
<dbReference type="InterPro" id="IPR002126">
    <property type="entry name" value="Cadherin-like_dom"/>
</dbReference>
<reference evidence="9 10" key="1">
    <citation type="submission" date="2022-12" db="EMBL/GenBank/DDBJ databases">
        <title>Chromosome-level genome of Tegillarca granosa.</title>
        <authorList>
            <person name="Kim J."/>
        </authorList>
    </citation>
    <scope>NUCLEOTIDE SEQUENCE [LARGE SCALE GENOMIC DNA]</scope>
    <source>
        <strain evidence="9">Teg-2019</strain>
        <tissue evidence="9">Adductor muscle</tissue>
    </source>
</reference>
<feature type="compositionally biased region" description="Low complexity" evidence="6">
    <location>
        <begin position="1288"/>
        <end position="1300"/>
    </location>
</feature>
<organism evidence="9 10">
    <name type="scientific">Tegillarca granosa</name>
    <name type="common">Malaysian cockle</name>
    <name type="synonym">Anadara granosa</name>
    <dbReference type="NCBI Taxonomy" id="220873"/>
    <lineage>
        <taxon>Eukaryota</taxon>
        <taxon>Metazoa</taxon>
        <taxon>Spiralia</taxon>
        <taxon>Lophotrochozoa</taxon>
        <taxon>Mollusca</taxon>
        <taxon>Bivalvia</taxon>
        <taxon>Autobranchia</taxon>
        <taxon>Pteriomorphia</taxon>
        <taxon>Arcoida</taxon>
        <taxon>Arcoidea</taxon>
        <taxon>Arcidae</taxon>
        <taxon>Tegillarca</taxon>
    </lineage>
</organism>